<dbReference type="AlphaFoldDB" id="A0A1H8GAQ6"/>
<dbReference type="Pfam" id="PF22522">
    <property type="entry name" value="DUF6998"/>
    <property type="match status" value="1"/>
</dbReference>
<evidence type="ECO:0000313" key="4">
    <source>
        <dbReference type="Proteomes" id="UP000199585"/>
    </source>
</evidence>
<feature type="region of interest" description="Disordered" evidence="1">
    <location>
        <begin position="1"/>
        <end position="21"/>
    </location>
</feature>
<feature type="domain" description="DUF6998" evidence="2">
    <location>
        <begin position="85"/>
        <end position="198"/>
    </location>
</feature>
<dbReference type="Proteomes" id="UP000199585">
    <property type="component" value="Unassembled WGS sequence"/>
</dbReference>
<keyword evidence="4" id="KW-1185">Reference proteome</keyword>
<protein>
    <recommendedName>
        <fullName evidence="2">DUF6998 domain-containing protein</fullName>
    </recommendedName>
</protein>
<evidence type="ECO:0000256" key="1">
    <source>
        <dbReference type="SAM" id="MobiDB-lite"/>
    </source>
</evidence>
<dbReference type="EMBL" id="FOCI01000015">
    <property type="protein sequence ID" value="SEN40834.1"/>
    <property type="molecule type" value="Genomic_DNA"/>
</dbReference>
<name>A0A1H8GAQ6_9RHOB</name>
<feature type="compositionally biased region" description="Polar residues" evidence="1">
    <location>
        <begin position="1"/>
        <end position="17"/>
    </location>
</feature>
<proteinExistence type="predicted"/>
<organism evidence="3 4">
    <name type="scientific">Loktanella fryxellensis</name>
    <dbReference type="NCBI Taxonomy" id="245187"/>
    <lineage>
        <taxon>Bacteria</taxon>
        <taxon>Pseudomonadati</taxon>
        <taxon>Pseudomonadota</taxon>
        <taxon>Alphaproteobacteria</taxon>
        <taxon>Rhodobacterales</taxon>
        <taxon>Roseobacteraceae</taxon>
        <taxon>Loktanella</taxon>
    </lineage>
</organism>
<dbReference type="InterPro" id="IPR054267">
    <property type="entry name" value="DUF6998"/>
</dbReference>
<evidence type="ECO:0000313" key="3">
    <source>
        <dbReference type="EMBL" id="SEN40834.1"/>
    </source>
</evidence>
<evidence type="ECO:0000259" key="2">
    <source>
        <dbReference type="Pfam" id="PF22522"/>
    </source>
</evidence>
<sequence>MRNNKFGYDSSNTNGVTITPPPAPLEAQYAADSIESLVSSIDQALEQTGFTQFELDEPIDNETPSSMSAPKALHTISQAQIIKSLREALSWLERELSWGVQPSSLPHLTGRIGELYAAMITRGQMALATNQLGYDIVTARGERVSVKTITSSTHVTFNQATFGLVDRILVLRLNFDGDEASIEEVLDCSAQDALKLLTVKGGKYYISTYKKSTVTPNFTKLMIVAEAKYKNETIVQYENATIIVTHMGKAHANTIAALKRIALEIGVDVLNSQGNPKNTRSLGSDIIKTLQALS</sequence>
<gene>
    <name evidence="3" type="ORF">SAMN04488003_11564</name>
</gene>
<accession>A0A1H8GAQ6</accession>
<dbReference type="RefSeq" id="WP_245731513.1">
    <property type="nucleotide sequence ID" value="NZ_FOCI01000015.1"/>
</dbReference>
<reference evidence="3 4" key="1">
    <citation type="submission" date="2016-10" db="EMBL/GenBank/DDBJ databases">
        <authorList>
            <person name="de Groot N.N."/>
        </authorList>
    </citation>
    <scope>NUCLEOTIDE SEQUENCE [LARGE SCALE GENOMIC DNA]</scope>
    <source>
        <strain evidence="3 4">DSM 16213</strain>
    </source>
</reference>